<protein>
    <recommendedName>
        <fullName evidence="4">Protein sleepless</fullName>
    </recommendedName>
</protein>
<sequence>MLPKIILLVFVVTSLADEQRTCYKCQVKNQCTILDTSSVEKCLPDVRHCVKKIIVSKATGVSVTERYCGGRDFLDQGTELVENKCYTDVTHSRTEATVCYCNSNYCNGGNGFNLALLLLLCNLFAYIML</sequence>
<accession>A0AAN9A369</accession>
<evidence type="ECO:0008006" key="4">
    <source>
        <dbReference type="Google" id="ProtNLM"/>
    </source>
</evidence>
<name>A0AAN9A369_HALRR</name>
<keyword evidence="3" id="KW-1185">Reference proteome</keyword>
<dbReference type="Proteomes" id="UP001381693">
    <property type="component" value="Unassembled WGS sequence"/>
</dbReference>
<organism evidence="2 3">
    <name type="scientific">Halocaridina rubra</name>
    <name type="common">Hawaiian red shrimp</name>
    <dbReference type="NCBI Taxonomy" id="373956"/>
    <lineage>
        <taxon>Eukaryota</taxon>
        <taxon>Metazoa</taxon>
        <taxon>Ecdysozoa</taxon>
        <taxon>Arthropoda</taxon>
        <taxon>Crustacea</taxon>
        <taxon>Multicrustacea</taxon>
        <taxon>Malacostraca</taxon>
        <taxon>Eumalacostraca</taxon>
        <taxon>Eucarida</taxon>
        <taxon>Decapoda</taxon>
        <taxon>Pleocyemata</taxon>
        <taxon>Caridea</taxon>
        <taxon>Atyoidea</taxon>
        <taxon>Atyidae</taxon>
        <taxon>Halocaridina</taxon>
    </lineage>
</organism>
<evidence type="ECO:0000313" key="3">
    <source>
        <dbReference type="Proteomes" id="UP001381693"/>
    </source>
</evidence>
<dbReference type="EMBL" id="JAXCGZ010013424">
    <property type="protein sequence ID" value="KAK7072564.1"/>
    <property type="molecule type" value="Genomic_DNA"/>
</dbReference>
<gene>
    <name evidence="2" type="ORF">SK128_006032</name>
</gene>
<reference evidence="2 3" key="1">
    <citation type="submission" date="2023-11" db="EMBL/GenBank/DDBJ databases">
        <title>Halocaridina rubra genome assembly.</title>
        <authorList>
            <person name="Smith C."/>
        </authorList>
    </citation>
    <scope>NUCLEOTIDE SEQUENCE [LARGE SCALE GENOMIC DNA]</scope>
    <source>
        <strain evidence="2">EP-1</strain>
        <tissue evidence="2">Whole</tissue>
    </source>
</reference>
<evidence type="ECO:0000256" key="1">
    <source>
        <dbReference type="SAM" id="SignalP"/>
    </source>
</evidence>
<comment type="caution">
    <text evidence="2">The sequence shown here is derived from an EMBL/GenBank/DDBJ whole genome shotgun (WGS) entry which is preliminary data.</text>
</comment>
<feature type="signal peptide" evidence="1">
    <location>
        <begin position="1"/>
        <end position="16"/>
    </location>
</feature>
<proteinExistence type="predicted"/>
<dbReference type="AlphaFoldDB" id="A0AAN9A369"/>
<feature type="chain" id="PRO_5043052283" description="Protein sleepless" evidence="1">
    <location>
        <begin position="17"/>
        <end position="129"/>
    </location>
</feature>
<keyword evidence="1" id="KW-0732">Signal</keyword>
<evidence type="ECO:0000313" key="2">
    <source>
        <dbReference type="EMBL" id="KAK7072564.1"/>
    </source>
</evidence>